<dbReference type="Pfam" id="PF13472">
    <property type="entry name" value="Lipase_GDSL_2"/>
    <property type="match status" value="1"/>
</dbReference>
<evidence type="ECO:0000313" key="4">
    <source>
        <dbReference type="Proteomes" id="UP001295423"/>
    </source>
</evidence>
<feature type="compositionally biased region" description="Polar residues" evidence="1">
    <location>
        <begin position="43"/>
        <end position="65"/>
    </location>
</feature>
<evidence type="ECO:0000259" key="2">
    <source>
        <dbReference type="Pfam" id="PF13472"/>
    </source>
</evidence>
<dbReference type="PANTHER" id="PTHR30383">
    <property type="entry name" value="THIOESTERASE 1/PROTEASE 1/LYSOPHOSPHOLIPASE L1"/>
    <property type="match status" value="1"/>
</dbReference>
<feature type="compositionally biased region" description="Low complexity" evidence="1">
    <location>
        <begin position="108"/>
        <end position="163"/>
    </location>
</feature>
<reference evidence="3" key="1">
    <citation type="submission" date="2023-08" db="EMBL/GenBank/DDBJ databases">
        <authorList>
            <person name="Audoor S."/>
            <person name="Bilcke G."/>
        </authorList>
    </citation>
    <scope>NUCLEOTIDE SEQUENCE</scope>
</reference>
<dbReference type="PANTHER" id="PTHR30383:SF29">
    <property type="entry name" value="SGNH HYDROLASE-TYPE ESTERASE DOMAIN-CONTAINING PROTEIN"/>
    <property type="match status" value="1"/>
</dbReference>
<dbReference type="Gene3D" id="3.40.50.1110">
    <property type="entry name" value="SGNH hydrolase"/>
    <property type="match status" value="1"/>
</dbReference>
<dbReference type="Proteomes" id="UP001295423">
    <property type="component" value="Unassembled WGS sequence"/>
</dbReference>
<comment type="caution">
    <text evidence="3">The sequence shown here is derived from an EMBL/GenBank/DDBJ whole genome shotgun (WGS) entry which is preliminary data.</text>
</comment>
<dbReference type="AlphaFoldDB" id="A0AAD2PU13"/>
<proteinExistence type="predicted"/>
<evidence type="ECO:0000256" key="1">
    <source>
        <dbReference type="SAM" id="MobiDB-lite"/>
    </source>
</evidence>
<feature type="region of interest" description="Disordered" evidence="1">
    <location>
        <begin position="1"/>
        <end position="163"/>
    </location>
</feature>
<name>A0AAD2PU13_9STRA</name>
<protein>
    <recommendedName>
        <fullName evidence="2">SGNH hydrolase-type esterase domain-containing protein</fullName>
    </recommendedName>
</protein>
<dbReference type="InterPro" id="IPR051532">
    <property type="entry name" value="Ester_Hydrolysis_Enzymes"/>
</dbReference>
<sequence>MVGMYILALNKKKSEKRKEIGTDQQATQEDVPVAVPTDAPSKLPTTASPTALASNAPTKNPTTAPSDAPSVLPSNAPSEAPSTEPSESPSALPTNLPSESPSALPTIASSEAPSSSSMPSPAPSNAPSKFPSNAPSEAPTASPTVSLVPTTTPSAAPTASPTAAPLRVACAGDSLTLGRSGNSGASYPQQLQGLLGSGFGVRNYGRNAANAMDGFGVPYIGTPNFAFSMDLNPDIYLLMLGTNDMKYWREASHRYAAGMNQIMKQVRAASPGVRIILAIPPWVKPNDFGISNDILVNNIQPRIREIASANQVELVNMYMATINQHDMYSFDNLHLNEKGYAALAQVWQRQILCNNNGFCDIGESCETCRQDCLEQCTPV</sequence>
<evidence type="ECO:0000313" key="3">
    <source>
        <dbReference type="EMBL" id="CAJ1947311.1"/>
    </source>
</evidence>
<dbReference type="SUPFAM" id="SSF52266">
    <property type="entry name" value="SGNH hydrolase"/>
    <property type="match status" value="1"/>
</dbReference>
<feature type="domain" description="SGNH hydrolase-type esterase" evidence="2">
    <location>
        <begin position="170"/>
        <end position="342"/>
    </location>
</feature>
<dbReference type="EMBL" id="CAKOGP040001725">
    <property type="protein sequence ID" value="CAJ1947311.1"/>
    <property type="molecule type" value="Genomic_DNA"/>
</dbReference>
<organism evidence="3 4">
    <name type="scientific">Cylindrotheca closterium</name>
    <dbReference type="NCBI Taxonomy" id="2856"/>
    <lineage>
        <taxon>Eukaryota</taxon>
        <taxon>Sar</taxon>
        <taxon>Stramenopiles</taxon>
        <taxon>Ochrophyta</taxon>
        <taxon>Bacillariophyta</taxon>
        <taxon>Bacillariophyceae</taxon>
        <taxon>Bacillariophycidae</taxon>
        <taxon>Bacillariales</taxon>
        <taxon>Bacillariaceae</taxon>
        <taxon>Cylindrotheca</taxon>
    </lineage>
</organism>
<feature type="compositionally biased region" description="Low complexity" evidence="1">
    <location>
        <begin position="73"/>
        <end position="93"/>
    </location>
</feature>
<dbReference type="InterPro" id="IPR013830">
    <property type="entry name" value="SGNH_hydro"/>
</dbReference>
<accession>A0AAD2PU13</accession>
<gene>
    <name evidence="3" type="ORF">CYCCA115_LOCUS11083</name>
</gene>
<dbReference type="InterPro" id="IPR036514">
    <property type="entry name" value="SGNH_hydro_sf"/>
</dbReference>
<keyword evidence="4" id="KW-1185">Reference proteome</keyword>